<name>A0A432MI00_9BACT</name>
<dbReference type="EMBL" id="RYZH01000030">
    <property type="protein sequence ID" value="RUL86764.1"/>
    <property type="molecule type" value="Genomic_DNA"/>
</dbReference>
<dbReference type="AlphaFoldDB" id="A0A432MI00"/>
<dbReference type="OrthoDB" id="262907at2"/>
<reference evidence="2 3" key="1">
    <citation type="submission" date="2018-12" db="EMBL/GenBank/DDBJ databases">
        <authorList>
            <person name="Toschakov S.V."/>
        </authorList>
    </citation>
    <scope>NUCLEOTIDE SEQUENCE [LARGE SCALE GENOMIC DNA]</scope>
    <source>
        <strain evidence="2 3">GM2012</strain>
    </source>
</reference>
<gene>
    <name evidence="2" type="ORF">TsocGM_15805</name>
</gene>
<reference evidence="2 3" key="2">
    <citation type="submission" date="2019-01" db="EMBL/GenBank/DDBJ databases">
        <title>Tautonia sociabilis, a novel thermotolerant planctomycete of Isosphaeraceae family, isolated from a 4000 m deep subterranean habitat.</title>
        <authorList>
            <person name="Kovaleva O.L."/>
            <person name="Elcheninov A.G."/>
            <person name="Van Heerden E."/>
            <person name="Toshchakov S.V."/>
            <person name="Novikov A."/>
            <person name="Bonch-Osmolovskaya E.A."/>
            <person name="Kublanov I.V."/>
        </authorList>
    </citation>
    <scope>NUCLEOTIDE SEQUENCE [LARGE SCALE GENOMIC DNA]</scope>
    <source>
        <strain evidence="2 3">GM2012</strain>
    </source>
</reference>
<evidence type="ECO:0000313" key="3">
    <source>
        <dbReference type="Proteomes" id="UP000280296"/>
    </source>
</evidence>
<protein>
    <submittedName>
        <fullName evidence="2">DoxX family protein</fullName>
    </submittedName>
</protein>
<accession>A0A432MI00</accession>
<evidence type="ECO:0000256" key="1">
    <source>
        <dbReference type="SAM" id="Phobius"/>
    </source>
</evidence>
<feature type="transmembrane region" description="Helical" evidence="1">
    <location>
        <begin position="195"/>
        <end position="226"/>
    </location>
</feature>
<organism evidence="2 3">
    <name type="scientific">Tautonia sociabilis</name>
    <dbReference type="NCBI Taxonomy" id="2080755"/>
    <lineage>
        <taxon>Bacteria</taxon>
        <taxon>Pseudomonadati</taxon>
        <taxon>Planctomycetota</taxon>
        <taxon>Planctomycetia</taxon>
        <taxon>Isosphaerales</taxon>
        <taxon>Isosphaeraceae</taxon>
        <taxon>Tautonia</taxon>
    </lineage>
</organism>
<dbReference type="RefSeq" id="WP_126726426.1">
    <property type="nucleotide sequence ID" value="NZ_RYZH01000030.1"/>
</dbReference>
<comment type="caution">
    <text evidence="2">The sequence shown here is derived from an EMBL/GenBank/DDBJ whole genome shotgun (WGS) entry which is preliminary data.</text>
</comment>
<keyword evidence="3" id="KW-1185">Reference proteome</keyword>
<sequence>MRQSRHLYYEGRTKIESQGTSDPFSSEGYLRNATGPFAQTFRNLVPDVDSLDTLDPAFLEQTWDDELRRVAAHFQFTERQQADAQTVLDEVKAQAEAWFADPETAAEITDYKESLTALREGERTPPALAFERERLQEARIEVEAARRKLVAPIEQWTAELRARWAALAEPDQIETAGALGPPPSPLDRIDAITMYGLTLCGLALMAGFLTPLAALGGAGFLFLFYISNPPFPGLPPNPKAEGTYLFVNKNLIEMLALLVLATTPNGLWFGVDRLFFGWIGRRAANRAELAEARTSA</sequence>
<evidence type="ECO:0000313" key="2">
    <source>
        <dbReference type="EMBL" id="RUL86764.1"/>
    </source>
</evidence>
<feature type="transmembrane region" description="Helical" evidence="1">
    <location>
        <begin position="254"/>
        <end position="276"/>
    </location>
</feature>
<proteinExistence type="predicted"/>
<keyword evidence="1" id="KW-0472">Membrane</keyword>
<keyword evidence="1" id="KW-1133">Transmembrane helix</keyword>
<keyword evidence="1" id="KW-0812">Transmembrane</keyword>
<dbReference type="Proteomes" id="UP000280296">
    <property type="component" value="Unassembled WGS sequence"/>
</dbReference>